<evidence type="ECO:0000256" key="1">
    <source>
        <dbReference type="SAM" id="MobiDB-lite"/>
    </source>
</evidence>
<gene>
    <name evidence="3" type="ORF">BN847_0060070</name>
</gene>
<feature type="chain" id="PRO_5001929043" evidence="2">
    <location>
        <begin position="20"/>
        <end position="175"/>
    </location>
</feature>
<proteinExistence type="predicted"/>
<evidence type="ECO:0000313" key="3">
    <source>
        <dbReference type="EMBL" id="CEG02437.1"/>
    </source>
</evidence>
<reference evidence="3" key="1">
    <citation type="submission" date="2013-05" db="EMBL/GenBank/DDBJ databases">
        <title>Draft genome sequences of six wheat associated Fusarium spp. isolates.</title>
        <authorList>
            <person name="Moolhuijzen P.M."/>
            <person name="Manners J.M."/>
            <person name="Wilcox S."/>
            <person name="Bellgard M.I."/>
            <person name="Gardiner D.M."/>
        </authorList>
    </citation>
    <scope>NUCLEOTIDE SEQUENCE</scope>
    <source>
        <strain evidence="3">CS3427</strain>
        <strain evidence="3">CS3427</strain>
    </source>
</reference>
<accession>A0A096PBJ0</accession>
<dbReference type="EMBL" id="CBMD010000586">
    <property type="protein sequence ID" value="CEG02437.1"/>
    <property type="molecule type" value="Genomic_DNA"/>
</dbReference>
<protein>
    <submittedName>
        <fullName evidence="3">WGS project CBMD000000000 data, contig CS3427_c000586</fullName>
    </submittedName>
</protein>
<feature type="region of interest" description="Disordered" evidence="1">
    <location>
        <begin position="64"/>
        <end position="105"/>
    </location>
</feature>
<sequence length="175" mass="17212">MTQLTKALIILAVVGASFAAPVNQPRQLGGEGAAADSIISDTDNASGYAGENALIHIAQLLGSDAQEPNEPNGLSGSGSGGGSPPPPPPPKGRMTKMAKRQGDKLSDGAAAVLNQVGATGVADIIKTDGDAIDGQTTGDGALIGEQVGGDEEDIGERVGNLVPNKMPAAPGVPAA</sequence>
<organism evidence="3">
    <name type="scientific">Fusarium pseudograminearum CS3427</name>
    <dbReference type="NCBI Taxonomy" id="1318457"/>
    <lineage>
        <taxon>Eukaryota</taxon>
        <taxon>Fungi</taxon>
        <taxon>Dikarya</taxon>
        <taxon>Ascomycota</taxon>
        <taxon>Pezizomycotina</taxon>
        <taxon>Sordariomycetes</taxon>
        <taxon>Hypocreomycetidae</taxon>
        <taxon>Hypocreales</taxon>
        <taxon>Nectriaceae</taxon>
        <taxon>Fusarium</taxon>
    </lineage>
</organism>
<keyword evidence="2" id="KW-0732">Signal</keyword>
<dbReference type="AlphaFoldDB" id="A0A096PBJ0"/>
<name>A0A096PBJ0_FUSPS</name>
<comment type="caution">
    <text evidence="3">The sequence shown here is derived from an EMBL/GenBank/DDBJ whole genome shotgun (WGS) entry which is preliminary data.</text>
</comment>
<feature type="signal peptide" evidence="2">
    <location>
        <begin position="1"/>
        <end position="19"/>
    </location>
</feature>
<evidence type="ECO:0000256" key="2">
    <source>
        <dbReference type="SAM" id="SignalP"/>
    </source>
</evidence>